<reference evidence="1" key="1">
    <citation type="journal article" date="2020" name="Stud. Mycol.">
        <title>101 Dothideomycetes genomes: a test case for predicting lifestyles and emergence of pathogens.</title>
        <authorList>
            <person name="Haridas S."/>
            <person name="Albert R."/>
            <person name="Binder M."/>
            <person name="Bloem J."/>
            <person name="Labutti K."/>
            <person name="Salamov A."/>
            <person name="Andreopoulos B."/>
            <person name="Baker S."/>
            <person name="Barry K."/>
            <person name="Bills G."/>
            <person name="Bluhm B."/>
            <person name="Cannon C."/>
            <person name="Castanera R."/>
            <person name="Culley D."/>
            <person name="Daum C."/>
            <person name="Ezra D."/>
            <person name="Gonzalez J."/>
            <person name="Henrissat B."/>
            <person name="Kuo A."/>
            <person name="Liang C."/>
            <person name="Lipzen A."/>
            <person name="Lutzoni F."/>
            <person name="Magnuson J."/>
            <person name="Mondo S."/>
            <person name="Nolan M."/>
            <person name="Ohm R."/>
            <person name="Pangilinan J."/>
            <person name="Park H.-J."/>
            <person name="Ramirez L."/>
            <person name="Alfaro M."/>
            <person name="Sun H."/>
            <person name="Tritt A."/>
            <person name="Yoshinaga Y."/>
            <person name="Zwiers L.-H."/>
            <person name="Turgeon B."/>
            <person name="Goodwin S."/>
            <person name="Spatafora J."/>
            <person name="Crous P."/>
            <person name="Grigoriev I."/>
        </authorList>
    </citation>
    <scope>NUCLEOTIDE SEQUENCE</scope>
    <source>
        <strain evidence="1">ATCC 200398</strain>
    </source>
</reference>
<sequence>MVRSHGDGVDDGSGVNRTETKGLETRTGPTNSTKSAENANAAGKDEKKRSKVAELWGKMGLDVGTVLMMMKAAIPPTIALAMYQADSVAETYTTLGYLVAIISILGFCIMPRAKFIQTMALNVISCCIGAAVGLLMVWSGVQARLHTPGNPHPYNSSQSAVCGIWLFFQIWLVNSLKAKFPQFAFPTIIYAIFVNVAATYGPQFTTTAQAESFIKRLLESFLTGFGISTGVALFVIPVTCRKVVMKEFTGYITALRDGLQAHKAYLQSLETTDMFGYISNPVPDGKNKSKKSTKKVEVEALKKITSTITELHGKLHGDLPFAKREIAYGKLGPEDLGEIFKHLRAVMVPMAGLGSLVDIFGRFAEINGWDSESDSDNSDAEPDELRRKTVNDWNEIMRSVHKPFATIIQVMDQGLEHVLLRLQLVKPPKRKKGTNEADQEAKGDLVQPGDKGFADHLESQSSIFYQGKEITLRRWVERKGIKLAPDFFEYPGKSVYSEPEQIKMEPHRTHQRNQAQLYLLLYMEFLLYSISQAILAFVRFADEKDQEAAKSRLILPGKRRFRKWVANAFKVQDANSDDTTTVGGIDGNNTVIYMGEAYKARKDPEHLPPENAFEKAGNWIRVIPGFLRSPESAFGLRCACATMSIAIIAYLRDTQRFFIEQRLVWAMIMVAISMTPTSGQSVFSFILRIIGTIFAMIVAFLIWYIPDQKTAGVIAFLWFFVALGFYVPLKKPQFIIVGLISVVTATLIVGYELEVRKIGRQLATSNGQPYYAIYLLAPYRLATVVGGLAVAFIWTFFPYPISEHSALRQTLGGALYLSANFYSIVHEMVMARIRGEEGIASDDDTSPVAKLSKTRNKVFAKQMLLLQSLNTYSDFVKWEFPLGGKFPKKEYDTIIKCVSNIVQYTALLGYASQTFTDPSLNDEADPSGAQWFQDFRKIISSANITSHEITSMLALLSSSITNSQPLPPYLTAPQSYRLSQRLEGIDKDILSINHIAEPGYAAFAVIQISTRCINGDLEKLLKTVKKLVGELDFSFHITSTQNSSESSSAETLIKTLSRRSKQD</sequence>
<accession>A0ACB6QGH9</accession>
<name>A0ACB6QGH9_9PLEO</name>
<keyword evidence="2" id="KW-1185">Reference proteome</keyword>
<evidence type="ECO:0000313" key="2">
    <source>
        <dbReference type="Proteomes" id="UP000799755"/>
    </source>
</evidence>
<comment type="caution">
    <text evidence="1">The sequence shown here is derived from an EMBL/GenBank/DDBJ whole genome shotgun (WGS) entry which is preliminary data.</text>
</comment>
<evidence type="ECO:0000313" key="1">
    <source>
        <dbReference type="EMBL" id="KAF2466093.1"/>
    </source>
</evidence>
<proteinExistence type="predicted"/>
<protein>
    <submittedName>
        <fullName evidence="1">Uncharacterized protein</fullName>
    </submittedName>
</protein>
<organism evidence="1 2">
    <name type="scientific">Lindgomyces ingoldianus</name>
    <dbReference type="NCBI Taxonomy" id="673940"/>
    <lineage>
        <taxon>Eukaryota</taxon>
        <taxon>Fungi</taxon>
        <taxon>Dikarya</taxon>
        <taxon>Ascomycota</taxon>
        <taxon>Pezizomycotina</taxon>
        <taxon>Dothideomycetes</taxon>
        <taxon>Pleosporomycetidae</taxon>
        <taxon>Pleosporales</taxon>
        <taxon>Lindgomycetaceae</taxon>
        <taxon>Lindgomyces</taxon>
    </lineage>
</organism>
<gene>
    <name evidence="1" type="ORF">BDR25DRAFT_237792</name>
</gene>
<dbReference type="Proteomes" id="UP000799755">
    <property type="component" value="Unassembled WGS sequence"/>
</dbReference>
<dbReference type="EMBL" id="MU003526">
    <property type="protein sequence ID" value="KAF2466093.1"/>
    <property type="molecule type" value="Genomic_DNA"/>
</dbReference>